<dbReference type="EMBL" id="CAKLBY020000259">
    <property type="protein sequence ID" value="CAK7940798.1"/>
    <property type="molecule type" value="Genomic_DNA"/>
</dbReference>
<feature type="signal peptide" evidence="2">
    <location>
        <begin position="1"/>
        <end position="24"/>
    </location>
</feature>
<organism evidence="3 4">
    <name type="scientific">Peronospora matthiolae</name>
    <dbReference type="NCBI Taxonomy" id="2874970"/>
    <lineage>
        <taxon>Eukaryota</taxon>
        <taxon>Sar</taxon>
        <taxon>Stramenopiles</taxon>
        <taxon>Oomycota</taxon>
        <taxon>Peronosporomycetes</taxon>
        <taxon>Peronosporales</taxon>
        <taxon>Peronosporaceae</taxon>
        <taxon>Peronospora</taxon>
    </lineage>
</organism>
<keyword evidence="1" id="KW-1133">Transmembrane helix</keyword>
<accession>A0AAV1V5S6</accession>
<dbReference type="AlphaFoldDB" id="A0AAV1V5S6"/>
<evidence type="ECO:0000313" key="3">
    <source>
        <dbReference type="EMBL" id="CAK7940798.1"/>
    </source>
</evidence>
<keyword evidence="1" id="KW-0812">Transmembrane</keyword>
<dbReference type="Proteomes" id="UP001162060">
    <property type="component" value="Unassembled WGS sequence"/>
</dbReference>
<keyword evidence="2" id="KW-0732">Signal</keyword>
<evidence type="ECO:0000256" key="2">
    <source>
        <dbReference type="SAM" id="SignalP"/>
    </source>
</evidence>
<protein>
    <submittedName>
        <fullName evidence="3">Uncharacterized protein</fullName>
    </submittedName>
</protein>
<keyword evidence="1" id="KW-0472">Membrane</keyword>
<name>A0AAV1V5S6_9STRA</name>
<reference evidence="3" key="1">
    <citation type="submission" date="2024-01" db="EMBL/GenBank/DDBJ databases">
        <authorList>
            <person name="Webb A."/>
        </authorList>
    </citation>
    <scope>NUCLEOTIDE SEQUENCE</scope>
    <source>
        <strain evidence="3">Pm1</strain>
    </source>
</reference>
<proteinExistence type="predicted"/>
<evidence type="ECO:0000256" key="1">
    <source>
        <dbReference type="SAM" id="Phobius"/>
    </source>
</evidence>
<evidence type="ECO:0000313" key="4">
    <source>
        <dbReference type="Proteomes" id="UP001162060"/>
    </source>
</evidence>
<gene>
    <name evidence="3" type="ORF">PM001_LOCUS25948</name>
</gene>
<feature type="transmembrane region" description="Helical" evidence="1">
    <location>
        <begin position="134"/>
        <end position="155"/>
    </location>
</feature>
<feature type="chain" id="PRO_5043785434" evidence="2">
    <location>
        <begin position="25"/>
        <end position="171"/>
    </location>
</feature>
<sequence>MRIAFSVFLLLGTISMCRVDLVSGLKVSADGQPPREKNLAIRGLEIATGDDGRSVLRNDKEMHREPRGVFDRLAAFLRRAPKTSKMDPRGAEDALTHVRAVVDRGGMSSTKFTPGQVKALKRYRAEKPVNWFELAYYLHFTLGLSMAAFIMWGAYYHGWRPYMISGPHRNP</sequence>
<comment type="caution">
    <text evidence="3">The sequence shown here is derived from an EMBL/GenBank/DDBJ whole genome shotgun (WGS) entry which is preliminary data.</text>
</comment>